<keyword evidence="5" id="KW-0808">Transferase</keyword>
<evidence type="ECO:0000259" key="19">
    <source>
        <dbReference type="PROSITE" id="PS50927"/>
    </source>
</evidence>
<evidence type="ECO:0000256" key="3">
    <source>
        <dbReference type="ARBA" id="ARBA00022475"/>
    </source>
</evidence>
<evidence type="ECO:0000256" key="5">
    <source>
        <dbReference type="ARBA" id="ARBA00022679"/>
    </source>
</evidence>
<dbReference type="InterPro" id="IPR036426">
    <property type="entry name" value="Bulb-type_lectin_dom_sf"/>
</dbReference>
<dbReference type="InterPro" id="IPR001245">
    <property type="entry name" value="Ser-Thr/Tyr_kinase_cat_dom"/>
</dbReference>
<evidence type="ECO:0000256" key="11">
    <source>
        <dbReference type="ARBA" id="ARBA00022989"/>
    </source>
</evidence>
<feature type="domain" description="Apple" evidence="20">
    <location>
        <begin position="969"/>
        <end position="1050"/>
    </location>
</feature>
<keyword evidence="12 17" id="KW-0472">Membrane</keyword>
<dbReference type="FunFam" id="2.90.10.10:FF:000005">
    <property type="entry name" value="G-type lectin S-receptor-like serine/threonine-protein kinase"/>
    <property type="match status" value="1"/>
</dbReference>
<evidence type="ECO:0000256" key="6">
    <source>
        <dbReference type="ARBA" id="ARBA00022692"/>
    </source>
</evidence>
<dbReference type="Pfam" id="PF11883">
    <property type="entry name" value="DUF3403"/>
    <property type="match status" value="2"/>
</dbReference>
<gene>
    <name evidence="21" type="ORF">SO802_014217</name>
</gene>
<dbReference type="InterPro" id="IPR011009">
    <property type="entry name" value="Kinase-like_dom_sf"/>
</dbReference>
<dbReference type="InterPro" id="IPR001480">
    <property type="entry name" value="Bulb-type_lectin_dom"/>
</dbReference>
<dbReference type="FunFam" id="1.10.510.10:FF:000060">
    <property type="entry name" value="G-type lectin S-receptor-like serine/threonine-protein kinase"/>
    <property type="match status" value="1"/>
</dbReference>
<sequence>MSSNGNASATLLNSGNLVLRDENSKILWQSFDFPSNSYLPGMKIGYKKNTGKTWSLVSWRNAEDPSPGVFSLELDPKGINQILIRRKPDRLYWTSGPWDGQSFSFVPEMRFNAIYNLSFISNQEESYFIYNLYDTSIAIMFVMDVSGQTKLLAWMEPIQQWSLIWAQPKIQCEVYAFCGTFASCNPSSLPFCSCIQGFEPRSSRNWELGNYSAGCARKSPLQCENTTGGPDEFVMFSNVQLPVDPVSFVSGSVEECKSSCLNNCSCTGYALNDYNCSIWNGDLISLRQVSVDDPNARAFYVKVAAPKLGYPTWTNQNYLFDQAGEDLISFDFNNRSTQEGLINKKGAERGRNKEMELPLFSFSSVSTATNNFAASNKLGEGGFGPVYKGSLLNGQLVAVKRLSRKSGQGWEELKNEAVLIAKLQHKNLVKLLGCCIEGDEKILIYEYLPNKSLDTFLFEYALGGFFSIKSDVFSFGVLLLEILSGKKNTGFYHSNSLDLIGYAWDLWKSNRALELMDPNIEETPPANVLLGYINIALLCVQESAADRPTMSDVVSMFNKEIALLPSPKQPAFSIVRGMENLGSSNIRPEICSINDMTVSILEARWNCSYNKLMLEQALVTLHGLLVSSMDILTCKSTHLVFLLMLLVLCPFFHSSHAARDTISQGQSITITETIVSADAKFELGFFRPGNSTYQYVGIWFKKVSQQTVTWVANRNHPIVNSSAVLTISNDGNLVIAVGQLSYSVSNMSSNGNASATLLDSGNLVLRDENSKILWQSFDFPSNSYLPGMKIGYKKNTGKTWSFVSWRNAEDPSPGVFSLELDPKGINQTLIRRKPDRLYWTSGPWDGQSFSFVPEMRFNAIYNLSFISNQEETYFIYNLYDTSIAIMFVMDVSGQTKLLAWIEPIQQWSLIWAQPKIQCEVYAFCGTFASCNPSSMPFCSCIQGFEPRSSRNWELGNYSAGCARKSPLQCENTTGGPDEFVMFSNVQLPVDPVSFVSWSVEECKSACLNNCSCTGYALNDYNCSIWNGDLISLRQVSVDDPNARAFYVKVAAPVSSPKRRKRRLWIIVVVAMSLTAISSAAFIWWMWVRKLKRKAGEDLISFDFNNRSTQEGLINKKGAEKGRNKEMELPLFSFSSVSTATNNFAALNKLGEGGFGPVYKGSLLNGQLVAVKRLSRKSGQGWEELKNEAVLIAKLQHKNLVKLLGCCIEGDEKILIYEYLPNKSLDTFLFDPIRQGVIDWPTRIHIIDGIVQGLLYLHQYSKLQIIHRDLKASNILLDKDMNPKISDFGMARIFGGNGSQATNRIVGTYGYMSPEYALGGLFSIKSDVFSFGVLLLEILSGKKNTSFYHSNSLNLIGYTWDLWKSNRALELMDPNIEETPPANVLLGYINIALLCVQESAADRPTMSDVVSMFNKEIALLPSPKQPAFSIVRGMENLGSSNIRPEICSVNDMTVSILEAR</sequence>
<evidence type="ECO:0000256" key="14">
    <source>
        <dbReference type="ARBA" id="ARBA00023180"/>
    </source>
</evidence>
<evidence type="ECO:0000256" key="12">
    <source>
        <dbReference type="ARBA" id="ARBA00023136"/>
    </source>
</evidence>
<keyword evidence="4" id="KW-0723">Serine/threonine-protein kinase</keyword>
<comment type="catalytic activity">
    <reaction evidence="15">
        <text>L-threonyl-[protein] + ATP = O-phospho-L-threonyl-[protein] + ADP + H(+)</text>
        <dbReference type="Rhea" id="RHEA:46608"/>
        <dbReference type="Rhea" id="RHEA-COMP:11060"/>
        <dbReference type="Rhea" id="RHEA-COMP:11605"/>
        <dbReference type="ChEBI" id="CHEBI:15378"/>
        <dbReference type="ChEBI" id="CHEBI:30013"/>
        <dbReference type="ChEBI" id="CHEBI:30616"/>
        <dbReference type="ChEBI" id="CHEBI:61977"/>
        <dbReference type="ChEBI" id="CHEBI:456216"/>
        <dbReference type="EC" id="2.7.11.1"/>
    </reaction>
</comment>
<evidence type="ECO:0000313" key="21">
    <source>
        <dbReference type="EMBL" id="KAL0000436.1"/>
    </source>
</evidence>
<dbReference type="PANTHER" id="PTHR27002">
    <property type="entry name" value="RECEPTOR-LIKE SERINE/THREONINE-PROTEIN KINASE SD1-8"/>
    <property type="match status" value="1"/>
</dbReference>
<dbReference type="FunFam" id="3.30.200.20:FF:000951">
    <property type="entry name" value="Uncharacterized protein"/>
    <property type="match status" value="2"/>
</dbReference>
<keyword evidence="10" id="KW-0067">ATP-binding</keyword>
<reference evidence="21 22" key="1">
    <citation type="submission" date="2024-01" db="EMBL/GenBank/DDBJ databases">
        <title>A telomere-to-telomere, gap-free genome of sweet tea (Lithocarpus litseifolius).</title>
        <authorList>
            <person name="Zhou J."/>
        </authorList>
    </citation>
    <scope>NUCLEOTIDE SEQUENCE [LARGE SCALE GENOMIC DNA]</scope>
    <source>
        <strain evidence="21">Zhou-2022a</strain>
        <tissue evidence="21">Leaf</tissue>
    </source>
</reference>
<evidence type="ECO:0000259" key="20">
    <source>
        <dbReference type="PROSITE" id="PS50948"/>
    </source>
</evidence>
<evidence type="ECO:0000259" key="18">
    <source>
        <dbReference type="PROSITE" id="PS50011"/>
    </source>
</evidence>
<evidence type="ECO:0000256" key="4">
    <source>
        <dbReference type="ARBA" id="ARBA00022527"/>
    </source>
</evidence>
<feature type="domain" description="Protein kinase" evidence="18">
    <location>
        <begin position="1143"/>
        <end position="1427"/>
    </location>
</feature>
<evidence type="ECO:0000256" key="16">
    <source>
        <dbReference type="ARBA" id="ARBA00048679"/>
    </source>
</evidence>
<dbReference type="PROSITE" id="PS50948">
    <property type="entry name" value="PAN"/>
    <property type="match status" value="2"/>
</dbReference>
<dbReference type="PANTHER" id="PTHR27002:SF925">
    <property type="entry name" value="RECEPTOR-LIKE SERINE_THREONINE-PROTEIN KINASE"/>
    <property type="match status" value="1"/>
</dbReference>
<evidence type="ECO:0000256" key="2">
    <source>
        <dbReference type="ARBA" id="ARBA00012513"/>
    </source>
</evidence>
<keyword evidence="8" id="KW-0547">Nucleotide-binding</keyword>
<keyword evidence="22" id="KW-1185">Reference proteome</keyword>
<dbReference type="PROSITE" id="PS50927">
    <property type="entry name" value="BULB_LECTIN"/>
    <property type="match status" value="1"/>
</dbReference>
<dbReference type="GO" id="GO:0048544">
    <property type="term" value="P:recognition of pollen"/>
    <property type="evidence" value="ECO:0007669"/>
    <property type="project" value="InterPro"/>
</dbReference>
<dbReference type="CDD" id="cd01098">
    <property type="entry name" value="PAN_AP_plant"/>
    <property type="match status" value="2"/>
</dbReference>
<dbReference type="CDD" id="cd14066">
    <property type="entry name" value="STKc_IRAK"/>
    <property type="match status" value="1"/>
</dbReference>
<dbReference type="Pfam" id="PF01453">
    <property type="entry name" value="B_lectin"/>
    <property type="match status" value="2"/>
</dbReference>
<dbReference type="Pfam" id="PF07714">
    <property type="entry name" value="PK_Tyr_Ser-Thr"/>
    <property type="match status" value="3"/>
</dbReference>
<feature type="transmembrane region" description="Helical" evidence="17">
    <location>
        <begin position="1063"/>
        <end position="1086"/>
    </location>
</feature>
<feature type="domain" description="Protein kinase" evidence="18">
    <location>
        <begin position="372"/>
        <end position="686"/>
    </location>
</feature>
<keyword evidence="6 17" id="KW-0812">Transmembrane</keyword>
<comment type="caution">
    <text evidence="21">The sequence shown here is derived from an EMBL/GenBank/DDBJ whole genome shotgun (WGS) entry which is preliminary data.</text>
</comment>
<comment type="catalytic activity">
    <reaction evidence="16">
        <text>L-seryl-[protein] + ATP = O-phospho-L-seryl-[protein] + ADP + H(+)</text>
        <dbReference type="Rhea" id="RHEA:17989"/>
        <dbReference type="Rhea" id="RHEA-COMP:9863"/>
        <dbReference type="Rhea" id="RHEA-COMP:11604"/>
        <dbReference type="ChEBI" id="CHEBI:15378"/>
        <dbReference type="ChEBI" id="CHEBI:29999"/>
        <dbReference type="ChEBI" id="CHEBI:30616"/>
        <dbReference type="ChEBI" id="CHEBI:83421"/>
        <dbReference type="ChEBI" id="CHEBI:456216"/>
        <dbReference type="EC" id="2.7.11.1"/>
    </reaction>
</comment>
<evidence type="ECO:0000256" key="7">
    <source>
        <dbReference type="ARBA" id="ARBA00022729"/>
    </source>
</evidence>
<dbReference type="Pfam" id="PF08276">
    <property type="entry name" value="PAN_2"/>
    <property type="match status" value="2"/>
</dbReference>
<evidence type="ECO:0000256" key="15">
    <source>
        <dbReference type="ARBA" id="ARBA00047899"/>
    </source>
</evidence>
<comment type="subcellular location">
    <subcellularLocation>
        <location evidence="1">Cell membrane</location>
        <topology evidence="1">Single-pass type I membrane protein</topology>
    </subcellularLocation>
</comment>
<proteinExistence type="predicted"/>
<evidence type="ECO:0000256" key="17">
    <source>
        <dbReference type="SAM" id="Phobius"/>
    </source>
</evidence>
<name>A0AAW2CTU8_9ROSI</name>
<dbReference type="InterPro" id="IPR008271">
    <property type="entry name" value="Ser/Thr_kinase_AS"/>
</dbReference>
<dbReference type="PROSITE" id="PS50011">
    <property type="entry name" value="PROTEIN_KINASE_DOM"/>
    <property type="match status" value="2"/>
</dbReference>
<accession>A0AAW2CTU8</accession>
<evidence type="ECO:0000256" key="9">
    <source>
        <dbReference type="ARBA" id="ARBA00022777"/>
    </source>
</evidence>
<dbReference type="Gene3D" id="3.30.200.20">
    <property type="entry name" value="Phosphorylase Kinase, domain 1"/>
    <property type="match status" value="2"/>
</dbReference>
<dbReference type="GO" id="GO:0005886">
    <property type="term" value="C:plasma membrane"/>
    <property type="evidence" value="ECO:0007669"/>
    <property type="project" value="UniProtKB-SubCell"/>
</dbReference>
<evidence type="ECO:0000313" key="22">
    <source>
        <dbReference type="Proteomes" id="UP001459277"/>
    </source>
</evidence>
<feature type="domain" description="Apple" evidence="20">
    <location>
        <begin position="223"/>
        <end position="304"/>
    </location>
</feature>
<dbReference type="Gene3D" id="2.90.10.10">
    <property type="entry name" value="Bulb-type lectin domain"/>
    <property type="match status" value="1"/>
</dbReference>
<keyword evidence="13" id="KW-1015">Disulfide bond</keyword>
<feature type="domain" description="Bulb-type lectin" evidence="19">
    <location>
        <begin position="659"/>
        <end position="778"/>
    </location>
</feature>
<keyword evidence="11 17" id="KW-1133">Transmembrane helix</keyword>
<dbReference type="SMART" id="SM00473">
    <property type="entry name" value="PAN_AP"/>
    <property type="match status" value="2"/>
</dbReference>
<dbReference type="SUPFAM" id="SSF51110">
    <property type="entry name" value="alpha-D-mannose-specific plant lectins"/>
    <property type="match status" value="2"/>
</dbReference>
<dbReference type="SMART" id="SM00108">
    <property type="entry name" value="B_lectin"/>
    <property type="match status" value="1"/>
</dbReference>
<keyword evidence="9" id="KW-0418">Kinase</keyword>
<dbReference type="GO" id="GO:0004674">
    <property type="term" value="F:protein serine/threonine kinase activity"/>
    <property type="evidence" value="ECO:0007669"/>
    <property type="project" value="UniProtKB-KW"/>
</dbReference>
<evidence type="ECO:0000256" key="8">
    <source>
        <dbReference type="ARBA" id="ARBA00022741"/>
    </source>
</evidence>
<dbReference type="EC" id="2.7.11.1" evidence="2"/>
<organism evidence="21 22">
    <name type="scientific">Lithocarpus litseifolius</name>
    <dbReference type="NCBI Taxonomy" id="425828"/>
    <lineage>
        <taxon>Eukaryota</taxon>
        <taxon>Viridiplantae</taxon>
        <taxon>Streptophyta</taxon>
        <taxon>Embryophyta</taxon>
        <taxon>Tracheophyta</taxon>
        <taxon>Spermatophyta</taxon>
        <taxon>Magnoliopsida</taxon>
        <taxon>eudicotyledons</taxon>
        <taxon>Gunneridae</taxon>
        <taxon>Pentapetalae</taxon>
        <taxon>rosids</taxon>
        <taxon>fabids</taxon>
        <taxon>Fagales</taxon>
        <taxon>Fagaceae</taxon>
        <taxon>Lithocarpus</taxon>
    </lineage>
</organism>
<evidence type="ECO:0000256" key="13">
    <source>
        <dbReference type="ARBA" id="ARBA00023157"/>
    </source>
</evidence>
<protein>
    <recommendedName>
        <fullName evidence="2">non-specific serine/threonine protein kinase</fullName>
        <ecNumber evidence="2">2.7.11.1</ecNumber>
    </recommendedName>
</protein>
<evidence type="ECO:0000256" key="1">
    <source>
        <dbReference type="ARBA" id="ARBA00004251"/>
    </source>
</evidence>
<dbReference type="InterPro" id="IPR021820">
    <property type="entry name" value="S-locus_recpt_kinase_C"/>
</dbReference>
<dbReference type="InterPro" id="IPR003609">
    <property type="entry name" value="Pan_app"/>
</dbReference>
<dbReference type="CDD" id="cd00028">
    <property type="entry name" value="B_lectin"/>
    <property type="match status" value="1"/>
</dbReference>
<dbReference type="SMART" id="SM00220">
    <property type="entry name" value="S_TKc"/>
    <property type="match status" value="1"/>
</dbReference>
<keyword evidence="3" id="KW-1003">Cell membrane</keyword>
<dbReference type="PROSITE" id="PS00108">
    <property type="entry name" value="PROTEIN_KINASE_ST"/>
    <property type="match status" value="1"/>
</dbReference>
<dbReference type="GO" id="GO:0005524">
    <property type="term" value="F:ATP binding"/>
    <property type="evidence" value="ECO:0007669"/>
    <property type="project" value="UniProtKB-KW"/>
</dbReference>
<keyword evidence="7" id="KW-0732">Signal</keyword>
<dbReference type="Proteomes" id="UP001459277">
    <property type="component" value="Unassembled WGS sequence"/>
</dbReference>
<dbReference type="InterPro" id="IPR000719">
    <property type="entry name" value="Prot_kinase_dom"/>
</dbReference>
<evidence type="ECO:0000256" key="10">
    <source>
        <dbReference type="ARBA" id="ARBA00022840"/>
    </source>
</evidence>
<dbReference type="Gene3D" id="1.10.510.10">
    <property type="entry name" value="Transferase(Phosphotransferase) domain 1"/>
    <property type="match status" value="2"/>
</dbReference>
<dbReference type="EMBL" id="JAZDWU010000005">
    <property type="protein sequence ID" value="KAL0000436.1"/>
    <property type="molecule type" value="Genomic_DNA"/>
</dbReference>
<dbReference type="InterPro" id="IPR000858">
    <property type="entry name" value="S_locus_glycoprot_dom"/>
</dbReference>
<dbReference type="SUPFAM" id="SSF56112">
    <property type="entry name" value="Protein kinase-like (PK-like)"/>
    <property type="match status" value="2"/>
</dbReference>
<keyword evidence="14" id="KW-0325">Glycoprotein</keyword>
<dbReference type="Pfam" id="PF00954">
    <property type="entry name" value="S_locus_glycop"/>
    <property type="match status" value="2"/>
</dbReference>